<dbReference type="FunFam" id="3.30.70.600:FF:000001">
    <property type="entry name" value="30S ribosomal protein S10"/>
    <property type="match status" value="1"/>
</dbReference>
<dbReference type="GO" id="GO:1990904">
    <property type="term" value="C:ribonucleoprotein complex"/>
    <property type="evidence" value="ECO:0007669"/>
    <property type="project" value="UniProtKB-KW"/>
</dbReference>
<dbReference type="InterPro" id="IPR018268">
    <property type="entry name" value="Ribosomal_uS10_CS"/>
</dbReference>
<sequence>MAQKIRIKLKAYDHKILDQSALRIVQTAEKTGAFVSGPVPLPTDIVKYTVLRSSHVDKKSREQFEQRTHKRLIDILEPNPKTVDALMHLDLPAGVDIEIKL</sequence>
<dbReference type="SUPFAM" id="SSF54999">
    <property type="entry name" value="Ribosomal protein S10"/>
    <property type="match status" value="1"/>
</dbReference>
<comment type="subunit">
    <text evidence="4">Part of the 30S ribosomal subunit.</text>
</comment>
<dbReference type="InterPro" id="IPR001848">
    <property type="entry name" value="Ribosomal_uS10"/>
</dbReference>
<dbReference type="PRINTS" id="PR00971">
    <property type="entry name" value="RIBOSOMALS10"/>
</dbReference>
<dbReference type="NCBIfam" id="TIGR01049">
    <property type="entry name" value="rpsJ_bact"/>
    <property type="match status" value="1"/>
</dbReference>
<dbReference type="NCBIfam" id="NF001861">
    <property type="entry name" value="PRK00596.1"/>
    <property type="match status" value="1"/>
</dbReference>
<dbReference type="InterPro" id="IPR036838">
    <property type="entry name" value="Ribosomal_uS10_dom_sf"/>
</dbReference>
<name>A0A1V5T4K8_9BACT</name>
<comment type="caution">
    <text evidence="6">The sequence shown here is derived from an EMBL/GenBank/DDBJ whole genome shotgun (WGS) entry which is preliminary data.</text>
</comment>
<dbReference type="PANTHER" id="PTHR11700">
    <property type="entry name" value="30S RIBOSOMAL PROTEIN S10 FAMILY MEMBER"/>
    <property type="match status" value="1"/>
</dbReference>
<dbReference type="HAMAP" id="MF_00508">
    <property type="entry name" value="Ribosomal_uS10"/>
    <property type="match status" value="1"/>
</dbReference>
<keyword evidence="2 4" id="KW-0689">Ribosomal protein</keyword>
<dbReference type="PROSITE" id="PS00361">
    <property type="entry name" value="RIBOSOMAL_S10"/>
    <property type="match status" value="1"/>
</dbReference>
<proteinExistence type="inferred from homology"/>
<reference evidence="6" key="1">
    <citation type="submission" date="2017-02" db="EMBL/GenBank/DDBJ databases">
        <title>Delving into the versatile metabolic prowess of the omnipresent phylum Bacteroidetes.</title>
        <authorList>
            <person name="Nobu M.K."/>
            <person name="Mei R."/>
            <person name="Narihiro T."/>
            <person name="Kuroda K."/>
            <person name="Liu W.-T."/>
        </authorList>
    </citation>
    <scope>NUCLEOTIDE SEQUENCE</scope>
    <source>
        <strain evidence="6">ADurb.Bin276</strain>
    </source>
</reference>
<evidence type="ECO:0000256" key="4">
    <source>
        <dbReference type="HAMAP-Rule" id="MF_00508"/>
    </source>
</evidence>
<dbReference type="Pfam" id="PF00338">
    <property type="entry name" value="Ribosomal_S10"/>
    <property type="match status" value="1"/>
</dbReference>
<accession>A0A1V5T4K8</accession>
<organism evidence="6">
    <name type="scientific">Candidatus Atribacter allofermentans</name>
    <dbReference type="NCBI Taxonomy" id="1852833"/>
    <lineage>
        <taxon>Bacteria</taxon>
        <taxon>Pseudomonadati</taxon>
        <taxon>Atribacterota</taxon>
        <taxon>Atribacteria</taxon>
        <taxon>Atribacterales</taxon>
        <taxon>Atribacteraceae</taxon>
        <taxon>Atribacter</taxon>
    </lineage>
</organism>
<evidence type="ECO:0000259" key="5">
    <source>
        <dbReference type="SMART" id="SM01403"/>
    </source>
</evidence>
<comment type="similarity">
    <text evidence="1 4">Belongs to the universal ribosomal protein uS10 family.</text>
</comment>
<keyword evidence="3 4" id="KW-0687">Ribonucleoprotein</keyword>
<dbReference type="AlphaFoldDB" id="A0A1V5T4K8"/>
<dbReference type="GO" id="GO:0003735">
    <property type="term" value="F:structural constituent of ribosome"/>
    <property type="evidence" value="ECO:0007669"/>
    <property type="project" value="InterPro"/>
</dbReference>
<gene>
    <name evidence="4 6" type="primary">rpsJ</name>
    <name evidence="6" type="ORF">BWY41_00106</name>
</gene>
<evidence type="ECO:0000256" key="3">
    <source>
        <dbReference type="ARBA" id="ARBA00023274"/>
    </source>
</evidence>
<dbReference type="Proteomes" id="UP000485569">
    <property type="component" value="Unassembled WGS sequence"/>
</dbReference>
<dbReference type="Gene3D" id="3.30.70.600">
    <property type="entry name" value="Ribosomal protein S10 domain"/>
    <property type="match status" value="1"/>
</dbReference>
<dbReference type="GO" id="GO:0000049">
    <property type="term" value="F:tRNA binding"/>
    <property type="evidence" value="ECO:0007669"/>
    <property type="project" value="UniProtKB-UniRule"/>
</dbReference>
<comment type="function">
    <text evidence="4">Involved in the binding of tRNA to the ribosomes.</text>
</comment>
<evidence type="ECO:0000313" key="6">
    <source>
        <dbReference type="EMBL" id="OQA61554.1"/>
    </source>
</evidence>
<evidence type="ECO:0000256" key="1">
    <source>
        <dbReference type="ARBA" id="ARBA00007102"/>
    </source>
</evidence>
<feature type="domain" description="Small ribosomal subunit protein uS10" evidence="5">
    <location>
        <begin position="6"/>
        <end position="100"/>
    </location>
</feature>
<dbReference type="SMART" id="SM01403">
    <property type="entry name" value="Ribosomal_S10"/>
    <property type="match status" value="1"/>
</dbReference>
<dbReference type="GO" id="GO:0005840">
    <property type="term" value="C:ribosome"/>
    <property type="evidence" value="ECO:0007669"/>
    <property type="project" value="UniProtKB-KW"/>
</dbReference>
<dbReference type="GO" id="GO:0006412">
    <property type="term" value="P:translation"/>
    <property type="evidence" value="ECO:0007669"/>
    <property type="project" value="UniProtKB-UniRule"/>
</dbReference>
<dbReference type="EMBL" id="MWBQ01000017">
    <property type="protein sequence ID" value="OQA61554.1"/>
    <property type="molecule type" value="Genomic_DNA"/>
</dbReference>
<evidence type="ECO:0000256" key="2">
    <source>
        <dbReference type="ARBA" id="ARBA00022980"/>
    </source>
</evidence>
<dbReference type="InterPro" id="IPR027486">
    <property type="entry name" value="Ribosomal_uS10_dom"/>
</dbReference>
<protein>
    <recommendedName>
        <fullName evidence="4">Small ribosomal subunit protein uS10</fullName>
    </recommendedName>
</protein>